<sequence>MDRIQAGRAATAVAVVLACLAAAGCGGSDDEAKPPSTSATPSAAPRTPSEDPRGNQGNEFTADPTIVGAHPIPFQSWTRLGDNKIAVNFETGSPECYGVDATVTETASTVTVELRSGSRAEAVGRMCTMIAVFGTLAVPLKEPLGNRTVLSAV</sequence>
<gene>
    <name evidence="3" type="ORF">IFM12276_05510</name>
</gene>
<dbReference type="Proteomes" id="UP001317870">
    <property type="component" value="Chromosome"/>
</dbReference>
<name>A0ABM8CRE7_9NOCA</name>
<reference evidence="3 4" key="1">
    <citation type="submission" date="2022-11" db="EMBL/GenBank/DDBJ databases">
        <title>Genome Sequencing of Nocardia sp. ON39_IFM12276 and assembly.</title>
        <authorList>
            <person name="Shimojima M."/>
            <person name="Toyokawa M."/>
            <person name="Uesaka K."/>
        </authorList>
    </citation>
    <scope>NUCLEOTIDE SEQUENCE [LARGE SCALE GENOMIC DNA]</scope>
    <source>
        <strain evidence="3 4">IFM 12276</strain>
    </source>
</reference>
<accession>A0ABM8CRE7</accession>
<keyword evidence="4" id="KW-1185">Reference proteome</keyword>
<feature type="region of interest" description="Disordered" evidence="1">
    <location>
        <begin position="26"/>
        <end position="67"/>
    </location>
</feature>
<evidence type="ECO:0008006" key="5">
    <source>
        <dbReference type="Google" id="ProtNLM"/>
    </source>
</evidence>
<feature type="compositionally biased region" description="Low complexity" evidence="1">
    <location>
        <begin position="34"/>
        <end position="47"/>
    </location>
</feature>
<evidence type="ECO:0000313" key="3">
    <source>
        <dbReference type="EMBL" id="BDT97522.1"/>
    </source>
</evidence>
<evidence type="ECO:0000256" key="1">
    <source>
        <dbReference type="SAM" id="MobiDB-lite"/>
    </source>
</evidence>
<proteinExistence type="predicted"/>
<dbReference type="RefSeq" id="WP_281877489.1">
    <property type="nucleotide sequence ID" value="NZ_AP026976.1"/>
</dbReference>
<evidence type="ECO:0000313" key="4">
    <source>
        <dbReference type="Proteomes" id="UP001317870"/>
    </source>
</evidence>
<keyword evidence="2" id="KW-0732">Signal</keyword>
<dbReference type="EMBL" id="AP026978">
    <property type="protein sequence ID" value="BDT97522.1"/>
    <property type="molecule type" value="Genomic_DNA"/>
</dbReference>
<feature type="chain" id="PRO_5047361665" description="Large secreted protein" evidence="2">
    <location>
        <begin position="24"/>
        <end position="153"/>
    </location>
</feature>
<protein>
    <recommendedName>
        <fullName evidence="5">Large secreted protein</fullName>
    </recommendedName>
</protein>
<organism evidence="3 4">
    <name type="scientific">Nocardia sputorum</name>
    <dbReference type="NCBI Taxonomy" id="2984338"/>
    <lineage>
        <taxon>Bacteria</taxon>
        <taxon>Bacillati</taxon>
        <taxon>Actinomycetota</taxon>
        <taxon>Actinomycetes</taxon>
        <taxon>Mycobacteriales</taxon>
        <taxon>Nocardiaceae</taxon>
        <taxon>Nocardia</taxon>
    </lineage>
</organism>
<feature type="signal peptide" evidence="2">
    <location>
        <begin position="1"/>
        <end position="23"/>
    </location>
</feature>
<evidence type="ECO:0000256" key="2">
    <source>
        <dbReference type="SAM" id="SignalP"/>
    </source>
</evidence>
<dbReference type="PROSITE" id="PS51257">
    <property type="entry name" value="PROKAR_LIPOPROTEIN"/>
    <property type="match status" value="1"/>
</dbReference>